<evidence type="ECO:0000313" key="20">
    <source>
        <dbReference type="Proteomes" id="UP000243081"/>
    </source>
</evidence>
<comment type="similarity">
    <text evidence="13">Belongs to the secreted LysM effector family.</text>
</comment>
<dbReference type="Pfam" id="PF01476">
    <property type="entry name" value="LysM"/>
    <property type="match status" value="2"/>
</dbReference>
<feature type="compositionally biased region" description="Low complexity" evidence="15">
    <location>
        <begin position="308"/>
        <end position="320"/>
    </location>
</feature>
<evidence type="ECO:0000256" key="9">
    <source>
        <dbReference type="ARBA" id="ARBA00023026"/>
    </source>
</evidence>
<keyword evidence="6" id="KW-0147">Chitin-binding</keyword>
<evidence type="ECO:0000256" key="4">
    <source>
        <dbReference type="ARBA" id="ARBA00012729"/>
    </source>
</evidence>
<keyword evidence="8" id="KW-0146">Chitin degradation</keyword>
<dbReference type="OMA" id="PASYHYL"/>
<comment type="catalytic activity">
    <reaction evidence="1">
        <text>Random endo-hydrolysis of N-acetyl-beta-D-glucosaminide (1-&gt;4)-beta-linkages in chitin and chitodextrins.</text>
        <dbReference type="EC" id="3.2.1.14"/>
    </reaction>
</comment>
<dbReference type="OrthoDB" id="73875at2759"/>
<feature type="domain" description="LysM" evidence="17">
    <location>
        <begin position="337"/>
        <end position="382"/>
    </location>
</feature>
<comment type="caution">
    <text evidence="19">The sequence shown here is derived from an EMBL/GenBank/DDBJ whole genome shotgun (WGS) entry which is preliminary data.</text>
</comment>
<evidence type="ECO:0000256" key="10">
    <source>
        <dbReference type="ARBA" id="ARBA00023277"/>
    </source>
</evidence>
<dbReference type="GO" id="GO:0008843">
    <property type="term" value="F:endochitinase activity"/>
    <property type="evidence" value="ECO:0007669"/>
    <property type="project" value="UniProtKB-EC"/>
</dbReference>
<evidence type="ECO:0000256" key="13">
    <source>
        <dbReference type="ARBA" id="ARBA00044955"/>
    </source>
</evidence>
<evidence type="ECO:0000259" key="18">
    <source>
        <dbReference type="PROSITE" id="PS51910"/>
    </source>
</evidence>
<keyword evidence="10" id="KW-0119">Carbohydrate metabolism</keyword>
<evidence type="ECO:0000256" key="8">
    <source>
        <dbReference type="ARBA" id="ARBA00023024"/>
    </source>
</evidence>
<dbReference type="InterPro" id="IPR036779">
    <property type="entry name" value="LysM_dom_sf"/>
</dbReference>
<dbReference type="EMBL" id="LUKN01002949">
    <property type="protein sequence ID" value="OAQ98263.1"/>
    <property type="molecule type" value="Genomic_DNA"/>
</dbReference>
<evidence type="ECO:0000313" key="19">
    <source>
        <dbReference type="EMBL" id="OAQ98263.1"/>
    </source>
</evidence>
<dbReference type="SMART" id="SM00636">
    <property type="entry name" value="Glyco_18"/>
    <property type="match status" value="1"/>
</dbReference>
<dbReference type="PROSITE" id="PS01095">
    <property type="entry name" value="GH18_1"/>
    <property type="match status" value="1"/>
</dbReference>
<evidence type="ECO:0000256" key="11">
    <source>
        <dbReference type="ARBA" id="ARBA00023295"/>
    </source>
</evidence>
<dbReference type="SUPFAM" id="SSF51445">
    <property type="entry name" value="(Trans)glycosidases"/>
    <property type="match status" value="1"/>
</dbReference>
<dbReference type="GO" id="GO:0005576">
    <property type="term" value="C:extracellular region"/>
    <property type="evidence" value="ECO:0007669"/>
    <property type="project" value="UniProtKB-SubCell"/>
</dbReference>
<evidence type="ECO:0000256" key="6">
    <source>
        <dbReference type="ARBA" id="ARBA00022669"/>
    </source>
</evidence>
<dbReference type="Gene3D" id="3.20.20.80">
    <property type="entry name" value="Glycosidases"/>
    <property type="match status" value="1"/>
</dbReference>
<sequence length="1376" mass="149559">MRLTIFTGATLLAGAAAVSAAVDSGLLPVVISPRTAASDLASIDTGGDDELAEWLKTSAQSSVVKACPESCSELKDAEENSGWYLIPDENILSRCNETMLVDLVVKSKDSKAIRACVGDYGESVKAAFKAESDKAALCETLNNDLTTKTMSTFSGFPQGIQDNAEGAASQSFDARDAISALQQVSRHLQTKVPSCANNVIEFGYGKSAAVGVFVGSEHHQHGLTQTIIDNAIKDLQEKGTTETTGYELCHGDHLGADYSAGIILTSAGNLYKAKDALATWAQGACYSSGTGSSWMDVTVRLPGINGKSNSTSNDTNSASSMQSRQVKPVLLARADCKTTSVDKGMGCWDVAKKCGITKETLQKYNPQKDFCNTLVVDQKVCCSSGTLPSTIPPAGDGGLCKTKEVVDKDTCGSLASKCGLTPQDFTKVNSKEGLCSSLAAGQNVCCSYGKLPDRRPKPNADGTCATITTQADDDCSKIAAKRDLTAKDIEEFNKNTWGWKGCDLVFPDYKMCVSKGDPPMPAAVPNAVCGPTVPNTPQPPKGTNLTTLNECPLKACCNVWGQCGLTDDFCTYSPSKSGAPGTSALRNGCVSNCGRELKKGPAPDKKMKVAYFEAWNGNRPCLHLDVTDIDTSAYTHIHFAFAEVTRDFKVDISKVQKQFDKFKEMTGIKKIISFGGWDFSALPGTFNILREAVKPANRNTFKQNVVDFVKANNLDGVDLDWEYPGAPDIPDIPSDDPHNGVNYYFFLKTLKAALGSDKSVSFAAPSSYWYMRSYPVDLMARDIDYIIFMTYDLHGQWDYGNKWTSPGCDTGNCLRSHVNDTETKDSLVMITKAGVPTNKVVVGVASYGRSFKMEQAGCDGPMCKFTGSPRVSNAAHGRCTDTGGYISNAEIAEIIESGKVTRKWQAAGSDILVYNDTEWVAYMTDDTKAKRAEFYDSYNFLGTTDWAVDLQDFGSDGGDDDDEDGMHGSADYFGECTGSYDSLDSLDKAKDSIPDYCVDEYATQVQQAMLRDAIMRYDDLVNGDYNHYFDVYAGYVKEQVPSQIEEFMGSKDAQQYFKCTETGKPNCCGSCHYFCQEDDVKNCDRSPGCDSTKSGTRDIDCPTDVVQHDFLDTARLHNATFNIQDREGFFNALSEKYGIEESWVEFGRKTMHVSNGCQYAGEDVQACMDKQNSHYYGFPVPKMDAIHAFNPRDMIDKGYKNMTTTRDDLDLLISFSQWQVGMEWEDAADGTDIPAMSVVAAVDNMKEIRDKGKEIEKKEREQFILNMVLGILFFIPFVGEAAGAAGLTAARTLCRLIGDLGDIGLTVYGVVKDPNDAFGLIFGALMGRVLDNVQLGKAAKAGRDLKGGKNGLDDLKGIKDNVNRLNGIRTGRVCKI</sequence>
<dbReference type="SUPFAM" id="SSF54556">
    <property type="entry name" value="Chitinase insertion domain"/>
    <property type="match status" value="1"/>
</dbReference>
<dbReference type="InterPro" id="IPR053214">
    <property type="entry name" value="LysM12-like"/>
</dbReference>
<evidence type="ECO:0000256" key="1">
    <source>
        <dbReference type="ARBA" id="ARBA00000822"/>
    </source>
</evidence>
<evidence type="ECO:0000256" key="7">
    <source>
        <dbReference type="ARBA" id="ARBA00022801"/>
    </source>
</evidence>
<dbReference type="PROSITE" id="PS51910">
    <property type="entry name" value="GH18_2"/>
    <property type="match status" value="1"/>
</dbReference>
<keyword evidence="5" id="KW-0964">Secreted</keyword>
<dbReference type="GO" id="GO:0006032">
    <property type="term" value="P:chitin catabolic process"/>
    <property type="evidence" value="ECO:0007669"/>
    <property type="project" value="UniProtKB-KW"/>
</dbReference>
<evidence type="ECO:0000256" key="14">
    <source>
        <dbReference type="RuleBase" id="RU000489"/>
    </source>
</evidence>
<keyword evidence="7 14" id="KW-0378">Hydrolase</keyword>
<feature type="region of interest" description="Disordered" evidence="15">
    <location>
        <begin position="305"/>
        <end position="324"/>
    </location>
</feature>
<feature type="signal peptide" evidence="16">
    <location>
        <begin position="1"/>
        <end position="20"/>
    </location>
</feature>
<dbReference type="InterPro" id="IPR011583">
    <property type="entry name" value="Chitinase_II/V-like_cat"/>
</dbReference>
<gene>
    <name evidence="19" type="ORF">LLEC1_03018</name>
</gene>
<proteinExistence type="inferred from homology"/>
<dbReference type="EC" id="3.2.1.14" evidence="4"/>
<protein>
    <recommendedName>
        <fullName evidence="4">chitinase</fullName>
        <ecNumber evidence="4">3.2.1.14</ecNumber>
    </recommendedName>
</protein>
<keyword evidence="20" id="KW-1185">Reference proteome</keyword>
<dbReference type="Gene3D" id="3.10.50.10">
    <property type="match status" value="1"/>
</dbReference>
<dbReference type="Pfam" id="PF00704">
    <property type="entry name" value="Glyco_hydro_18"/>
    <property type="match status" value="1"/>
</dbReference>
<dbReference type="InterPro" id="IPR017853">
    <property type="entry name" value="GH"/>
</dbReference>
<keyword evidence="12" id="KW-0624">Polysaccharide degradation</keyword>
<dbReference type="GO" id="GO:0008061">
    <property type="term" value="F:chitin binding"/>
    <property type="evidence" value="ECO:0007669"/>
    <property type="project" value="UniProtKB-KW"/>
</dbReference>
<accession>A0A179I9W9</accession>
<dbReference type="SUPFAM" id="SSF57016">
    <property type="entry name" value="Plant lectins/antimicrobial peptides"/>
    <property type="match status" value="1"/>
</dbReference>
<evidence type="ECO:0000256" key="2">
    <source>
        <dbReference type="ARBA" id="ARBA00004613"/>
    </source>
</evidence>
<feature type="domain" description="GH18" evidence="18">
    <location>
        <begin position="606"/>
        <end position="993"/>
    </location>
</feature>
<dbReference type="GO" id="GO:0000272">
    <property type="term" value="P:polysaccharide catabolic process"/>
    <property type="evidence" value="ECO:0007669"/>
    <property type="project" value="UniProtKB-KW"/>
</dbReference>
<dbReference type="CDD" id="cd00035">
    <property type="entry name" value="ChtBD1"/>
    <property type="match status" value="1"/>
</dbReference>
<keyword evidence="11 14" id="KW-0326">Glycosidase</keyword>
<comment type="similarity">
    <text evidence="3">Belongs to the glycosyl hydrolase 18 family. Chitinase class V subfamily.</text>
</comment>
<dbReference type="PANTHER" id="PTHR47700">
    <property type="entry name" value="V CHITINASE, PUTATIVE (AFU_ORTHOLOGUE AFUA_6G13720)-RELATED"/>
    <property type="match status" value="1"/>
</dbReference>
<dbReference type="InterPro" id="IPR001223">
    <property type="entry name" value="Glyco_hydro18_cat"/>
</dbReference>
<organism evidence="19 20">
    <name type="scientific">Cordyceps confragosa</name>
    <name type="common">Lecanicillium lecanii</name>
    <dbReference type="NCBI Taxonomy" id="2714763"/>
    <lineage>
        <taxon>Eukaryota</taxon>
        <taxon>Fungi</taxon>
        <taxon>Dikarya</taxon>
        <taxon>Ascomycota</taxon>
        <taxon>Pezizomycotina</taxon>
        <taxon>Sordariomycetes</taxon>
        <taxon>Hypocreomycetidae</taxon>
        <taxon>Hypocreales</taxon>
        <taxon>Cordycipitaceae</taxon>
        <taxon>Akanthomyces</taxon>
    </lineage>
</organism>
<dbReference type="InterPro" id="IPR029070">
    <property type="entry name" value="Chitinase_insertion_sf"/>
</dbReference>
<feature type="chain" id="PRO_5008104206" description="chitinase" evidence="16">
    <location>
        <begin position="21"/>
        <end position="1376"/>
    </location>
</feature>
<evidence type="ECO:0000259" key="17">
    <source>
        <dbReference type="PROSITE" id="PS51782"/>
    </source>
</evidence>
<feature type="domain" description="LysM" evidence="17">
    <location>
        <begin position="401"/>
        <end position="446"/>
    </location>
</feature>
<dbReference type="Proteomes" id="UP000243081">
    <property type="component" value="Unassembled WGS sequence"/>
</dbReference>
<evidence type="ECO:0000256" key="15">
    <source>
        <dbReference type="SAM" id="MobiDB-lite"/>
    </source>
</evidence>
<comment type="subcellular location">
    <subcellularLocation>
        <location evidence="2">Secreted</location>
    </subcellularLocation>
</comment>
<keyword evidence="16" id="KW-0732">Signal</keyword>
<dbReference type="PANTHER" id="PTHR47700:SF2">
    <property type="entry name" value="CHITINASE"/>
    <property type="match status" value="1"/>
</dbReference>
<dbReference type="CDD" id="cd02878">
    <property type="entry name" value="GH18_zymocin_alpha"/>
    <property type="match status" value="1"/>
</dbReference>
<dbReference type="InterPro" id="IPR018392">
    <property type="entry name" value="LysM"/>
</dbReference>
<evidence type="ECO:0000256" key="12">
    <source>
        <dbReference type="ARBA" id="ARBA00023326"/>
    </source>
</evidence>
<dbReference type="PROSITE" id="PS51782">
    <property type="entry name" value="LYSM"/>
    <property type="match status" value="3"/>
</dbReference>
<feature type="domain" description="LysM" evidence="17">
    <location>
        <begin position="465"/>
        <end position="513"/>
    </location>
</feature>
<evidence type="ECO:0000256" key="16">
    <source>
        <dbReference type="SAM" id="SignalP"/>
    </source>
</evidence>
<dbReference type="Gene3D" id="3.10.350.10">
    <property type="entry name" value="LysM domain"/>
    <property type="match status" value="3"/>
</dbReference>
<dbReference type="InterPro" id="IPR036861">
    <property type="entry name" value="Endochitinase-like_sf"/>
</dbReference>
<reference evidence="19 20" key="1">
    <citation type="submission" date="2016-03" db="EMBL/GenBank/DDBJ databases">
        <title>Fine-scale spatial genetic structure of a fungal parasite of coffee scale insects.</title>
        <authorList>
            <person name="Jackson D."/>
            <person name="Zemenick K.A."/>
            <person name="Malloure B."/>
            <person name="Quandt C.A."/>
            <person name="James T.Y."/>
        </authorList>
    </citation>
    <scope>NUCLEOTIDE SEQUENCE [LARGE SCALE GENOMIC DNA]</scope>
    <source>
        <strain evidence="19 20">UM487</strain>
    </source>
</reference>
<name>A0A179I9W9_CORDF</name>
<evidence type="ECO:0000256" key="5">
    <source>
        <dbReference type="ARBA" id="ARBA00022525"/>
    </source>
</evidence>
<keyword evidence="9" id="KW-0843">Virulence</keyword>
<evidence type="ECO:0000256" key="3">
    <source>
        <dbReference type="ARBA" id="ARBA00008682"/>
    </source>
</evidence>
<dbReference type="SMART" id="SM00257">
    <property type="entry name" value="LysM"/>
    <property type="match status" value="3"/>
</dbReference>
<dbReference type="InterPro" id="IPR001579">
    <property type="entry name" value="Glyco_hydro_18_chit_AS"/>
</dbReference>